<comment type="cofactor">
    <cofactor evidence="1">
        <name>Mg(2+)</name>
        <dbReference type="ChEBI" id="CHEBI:18420"/>
    </cofactor>
</comment>
<dbReference type="OrthoDB" id="6921389at2759"/>
<evidence type="ECO:0000313" key="6">
    <source>
        <dbReference type="Proteomes" id="UP000634136"/>
    </source>
</evidence>
<dbReference type="Proteomes" id="UP000634136">
    <property type="component" value="Unassembled WGS sequence"/>
</dbReference>
<dbReference type="SUPFAM" id="SSF48576">
    <property type="entry name" value="Terpenoid synthases"/>
    <property type="match status" value="1"/>
</dbReference>
<feature type="coiled-coil region" evidence="4">
    <location>
        <begin position="89"/>
        <end position="116"/>
    </location>
</feature>
<accession>A0A834XBM1</accession>
<evidence type="ECO:0000256" key="4">
    <source>
        <dbReference type="SAM" id="Coils"/>
    </source>
</evidence>
<evidence type="ECO:0000256" key="1">
    <source>
        <dbReference type="ARBA" id="ARBA00001946"/>
    </source>
</evidence>
<reference evidence="5" key="1">
    <citation type="submission" date="2020-09" db="EMBL/GenBank/DDBJ databases">
        <title>Genome-Enabled Discovery of Anthraquinone Biosynthesis in Senna tora.</title>
        <authorList>
            <person name="Kang S.-H."/>
            <person name="Pandey R.P."/>
            <person name="Lee C.-M."/>
            <person name="Sim J.-S."/>
            <person name="Jeong J.-T."/>
            <person name="Choi B.-S."/>
            <person name="Jung M."/>
            <person name="Ginzburg D."/>
            <person name="Zhao K."/>
            <person name="Won S.Y."/>
            <person name="Oh T.-J."/>
            <person name="Yu Y."/>
            <person name="Kim N.-H."/>
            <person name="Lee O.R."/>
            <person name="Lee T.-H."/>
            <person name="Bashyal P."/>
            <person name="Kim T.-S."/>
            <person name="Lee W.-H."/>
            <person name="Kawkins C."/>
            <person name="Kim C.-K."/>
            <person name="Kim J.S."/>
            <person name="Ahn B.O."/>
            <person name="Rhee S.Y."/>
            <person name="Sohng J.K."/>
        </authorList>
    </citation>
    <scope>NUCLEOTIDE SEQUENCE</scope>
    <source>
        <tissue evidence="5">Leaf</tissue>
    </source>
</reference>
<evidence type="ECO:0000256" key="3">
    <source>
        <dbReference type="ARBA" id="ARBA00022842"/>
    </source>
</evidence>
<comment type="caution">
    <text evidence="5">The sequence shown here is derived from an EMBL/GenBank/DDBJ whole genome shotgun (WGS) entry which is preliminary data.</text>
</comment>
<dbReference type="GO" id="GO:0046872">
    <property type="term" value="F:metal ion binding"/>
    <property type="evidence" value="ECO:0007669"/>
    <property type="project" value="UniProtKB-KW"/>
</dbReference>
<name>A0A834XBM1_9FABA</name>
<dbReference type="GO" id="GO:0004659">
    <property type="term" value="F:prenyltransferase activity"/>
    <property type="evidence" value="ECO:0007669"/>
    <property type="project" value="TreeGrafter"/>
</dbReference>
<evidence type="ECO:0000313" key="5">
    <source>
        <dbReference type="EMBL" id="KAF7841368.1"/>
    </source>
</evidence>
<dbReference type="InterPro" id="IPR008949">
    <property type="entry name" value="Isoprenoid_synthase_dom_sf"/>
</dbReference>
<dbReference type="EMBL" id="JAAIUW010000002">
    <property type="protein sequence ID" value="KAF7841368.1"/>
    <property type="molecule type" value="Genomic_DNA"/>
</dbReference>
<dbReference type="AlphaFoldDB" id="A0A834XBM1"/>
<keyword evidence="2" id="KW-0479">Metal-binding</keyword>
<proteinExistence type="predicted"/>
<dbReference type="Gene3D" id="1.10.600.10">
    <property type="entry name" value="Farnesyl Diphosphate Synthase"/>
    <property type="match status" value="1"/>
</dbReference>
<dbReference type="PANTHER" id="PTHR43281">
    <property type="entry name" value="FARNESYL DIPHOSPHATE SYNTHASE"/>
    <property type="match status" value="1"/>
</dbReference>
<keyword evidence="4" id="KW-0175">Coiled coil</keyword>
<keyword evidence="3" id="KW-0460">Magnesium</keyword>
<organism evidence="5 6">
    <name type="scientific">Senna tora</name>
    <dbReference type="NCBI Taxonomy" id="362788"/>
    <lineage>
        <taxon>Eukaryota</taxon>
        <taxon>Viridiplantae</taxon>
        <taxon>Streptophyta</taxon>
        <taxon>Embryophyta</taxon>
        <taxon>Tracheophyta</taxon>
        <taxon>Spermatophyta</taxon>
        <taxon>Magnoliopsida</taxon>
        <taxon>eudicotyledons</taxon>
        <taxon>Gunneridae</taxon>
        <taxon>Pentapetalae</taxon>
        <taxon>rosids</taxon>
        <taxon>fabids</taxon>
        <taxon>Fabales</taxon>
        <taxon>Fabaceae</taxon>
        <taxon>Caesalpinioideae</taxon>
        <taxon>Cassia clade</taxon>
        <taxon>Senna</taxon>
    </lineage>
</organism>
<keyword evidence="6" id="KW-1185">Reference proteome</keyword>
<dbReference type="PANTHER" id="PTHR43281:SF5">
    <property type="entry name" value="HETERODIMERIC GERANYLGERANYL PYROPHOSPHATE SYNTHASE SMALL SUBUNIT, CHLOROPLASTIC"/>
    <property type="match status" value="1"/>
</dbReference>
<sequence>MAAGQFMDLEGGPNTVGFIQDKKYGEMGECSAVCGGLLAGAEDDEIERLRRYGRAVGVLYAIVNDILKEKTKAGEGVERKKKGKSYVEVFGLEKAAELAEELKAKAKEELDGFQKYGERVFPLYGFVDYASDRSFSVVDASG</sequence>
<evidence type="ECO:0000256" key="2">
    <source>
        <dbReference type="ARBA" id="ARBA00022723"/>
    </source>
</evidence>
<protein>
    <submittedName>
        <fullName evidence="5">Heterodimeric geranylgeranyl pyrophosphate synthase small subunit, chloroplastic</fullName>
    </submittedName>
</protein>
<gene>
    <name evidence="5" type="ORF">G2W53_003666</name>
</gene>